<sequence length="672" mass="75762">MVTELDRGQTDADALAHELRRVQELTRFRRHVDALAAARALLQRAPSLRGALYLSALNQRLLFQAKDALETLDVLEQAHPDYSLLFQERGHCHVALGDPARAIESFETAVGLNSALPSSWAMLERLLSAAGQPERARAASQHLLRLKELPPAIVEAGSWFCDGAHAAAENLLTGYIASQGRHVEALRLLGRIAQRRGAANQAEGLFREVVDKAPGYANAQLDYVRILIERQSYPAALAQVDRLLRAAPSDPEARFLRATIFAGLGRHDDAVPIFRQLLSETPQRNHLRIVLGHSLKALGNADEAVRAYQDATGGQADIGDAYWSLANLKTYRFSDDELERMRGLEALPGLELPDRAHLCFALGKALEDRGDYGGSWAFYERGNSLARAKSGYQPEAIEDETRRLLEVCGEEFFAARAGAGAAARDPIFIVGLPRSGSTLIEQILASHPDVDGTQELNDIPRIVSDLQEQEPNRDDTRYPGLLPGLDPALYERLGRRYLDETQVYRRGRPYFVDKMPNNFRHVGLIHLMLPEARIIDIRREPMACCVSNLKQFYAREQEFCYGIEEIARYYRTYLELMRHWDRVLPGRVLRVSYEDLVDDLGGNVRRILAYCGLEFDPACLEFHRSRRAINTPSSEQVRQPLFREGLTQWRRYDPWLDPLREALGDAISQRRD</sequence>
<dbReference type="SUPFAM" id="SSF52540">
    <property type="entry name" value="P-loop containing nucleoside triphosphate hydrolases"/>
    <property type="match status" value="1"/>
</dbReference>
<name>A0ABZ0HT11_9HYPH</name>
<proteinExistence type="predicted"/>
<dbReference type="Proteomes" id="UP001626536">
    <property type="component" value="Chromosome"/>
</dbReference>
<dbReference type="Pfam" id="PF13432">
    <property type="entry name" value="TPR_16"/>
    <property type="match status" value="3"/>
</dbReference>
<dbReference type="PANTHER" id="PTHR12788">
    <property type="entry name" value="PROTEIN-TYROSINE SULFOTRANSFERASE 2"/>
    <property type="match status" value="1"/>
</dbReference>
<dbReference type="InterPro" id="IPR027417">
    <property type="entry name" value="P-loop_NTPase"/>
</dbReference>
<evidence type="ECO:0000313" key="2">
    <source>
        <dbReference type="EMBL" id="WOJ89041.1"/>
    </source>
</evidence>
<dbReference type="EMBL" id="CP136862">
    <property type="protein sequence ID" value="WOJ89041.1"/>
    <property type="molecule type" value="Genomic_DNA"/>
</dbReference>
<dbReference type="SUPFAM" id="SSF48452">
    <property type="entry name" value="TPR-like"/>
    <property type="match status" value="2"/>
</dbReference>
<protein>
    <submittedName>
        <fullName evidence="2">Tetratricopeptide repeat protein</fullName>
    </submittedName>
</protein>
<evidence type="ECO:0000256" key="1">
    <source>
        <dbReference type="ARBA" id="ARBA00022679"/>
    </source>
</evidence>
<accession>A0ABZ0HT11</accession>
<dbReference type="Gene3D" id="3.40.50.300">
    <property type="entry name" value="P-loop containing nucleotide triphosphate hydrolases"/>
    <property type="match status" value="1"/>
</dbReference>
<organism evidence="2 3">
    <name type="scientific">Methylocapsa polymorpha</name>
    <dbReference type="NCBI Taxonomy" id="3080828"/>
    <lineage>
        <taxon>Bacteria</taxon>
        <taxon>Pseudomonadati</taxon>
        <taxon>Pseudomonadota</taxon>
        <taxon>Alphaproteobacteria</taxon>
        <taxon>Hyphomicrobiales</taxon>
        <taxon>Beijerinckiaceae</taxon>
        <taxon>Methylocapsa</taxon>
    </lineage>
</organism>
<dbReference type="SMART" id="SM00028">
    <property type="entry name" value="TPR"/>
    <property type="match status" value="3"/>
</dbReference>
<dbReference type="InterPro" id="IPR026634">
    <property type="entry name" value="TPST-like"/>
</dbReference>
<dbReference type="Gene3D" id="1.25.40.10">
    <property type="entry name" value="Tetratricopeptide repeat domain"/>
    <property type="match status" value="2"/>
</dbReference>
<dbReference type="Pfam" id="PF13469">
    <property type="entry name" value="Sulfotransfer_3"/>
    <property type="match status" value="1"/>
</dbReference>
<dbReference type="RefSeq" id="WP_407338481.1">
    <property type="nucleotide sequence ID" value="NZ_CP136862.1"/>
</dbReference>
<dbReference type="InterPro" id="IPR019734">
    <property type="entry name" value="TPR_rpt"/>
</dbReference>
<evidence type="ECO:0000313" key="3">
    <source>
        <dbReference type="Proteomes" id="UP001626536"/>
    </source>
</evidence>
<reference evidence="2 3" key="1">
    <citation type="submission" date="2023-10" db="EMBL/GenBank/DDBJ databases">
        <title>Novel methanotroph of the genus Methylocapsa from a subarctic wetland.</title>
        <authorList>
            <person name="Belova S.E."/>
            <person name="Oshkin I.Y."/>
            <person name="Miroshnikov K."/>
            <person name="Dedysh S.N."/>
        </authorList>
    </citation>
    <scope>NUCLEOTIDE SEQUENCE [LARGE SCALE GENOMIC DNA]</scope>
    <source>
        <strain evidence="2 3">RX1</strain>
    </source>
</reference>
<keyword evidence="1" id="KW-0808">Transferase</keyword>
<gene>
    <name evidence="2" type="ORF">RZS28_14695</name>
</gene>
<dbReference type="InterPro" id="IPR011990">
    <property type="entry name" value="TPR-like_helical_dom_sf"/>
</dbReference>
<dbReference type="PANTHER" id="PTHR12788:SF10">
    <property type="entry name" value="PROTEIN-TYROSINE SULFOTRANSFERASE"/>
    <property type="match status" value="1"/>
</dbReference>
<keyword evidence="3" id="KW-1185">Reference proteome</keyword>